<feature type="compositionally biased region" description="Low complexity" evidence="1">
    <location>
        <begin position="174"/>
        <end position="186"/>
    </location>
</feature>
<gene>
    <name evidence="2" type="ORF">FN846DRAFT_907887</name>
</gene>
<dbReference type="EMBL" id="VXIS01000111">
    <property type="protein sequence ID" value="KAA8904240.1"/>
    <property type="molecule type" value="Genomic_DNA"/>
</dbReference>
<keyword evidence="3" id="KW-1185">Reference proteome</keyword>
<sequence length="186" mass="20078">MGQRRFWFLAWYTGTQRGANGHIPLTMAENVVREHRVLRLRLQDYGVIGAKAITAIASLHGCQTVEIYPKYPALAGLASSKVRLAVHCEFRLTATWTKSPPPAATTELQAFSLYLATFCPRNSRSRGGQGRNVPAEVRVTPGGKCSLSARNHRYATSGVAGPPRKPSSVELDVSIATAPSSTASAE</sequence>
<reference evidence="2 3" key="1">
    <citation type="submission" date="2019-09" db="EMBL/GenBank/DDBJ databases">
        <title>Draft genome of the ectomycorrhizal ascomycete Sphaerosporella brunnea.</title>
        <authorList>
            <consortium name="DOE Joint Genome Institute"/>
            <person name="Benucci G.M."/>
            <person name="Marozzi G."/>
            <person name="Antonielli L."/>
            <person name="Sanchez S."/>
            <person name="Marco P."/>
            <person name="Wang X."/>
            <person name="Falini L.B."/>
            <person name="Barry K."/>
            <person name="Haridas S."/>
            <person name="Lipzen A."/>
            <person name="Labutti K."/>
            <person name="Grigoriev I.V."/>
            <person name="Murat C."/>
            <person name="Martin F."/>
            <person name="Albertini E."/>
            <person name="Donnini D."/>
            <person name="Bonito G."/>
        </authorList>
    </citation>
    <scope>NUCLEOTIDE SEQUENCE [LARGE SCALE GENOMIC DNA]</scope>
    <source>
        <strain evidence="2 3">Sb_GMNB300</strain>
    </source>
</reference>
<dbReference type="InParanoid" id="A0A5J5EW14"/>
<protein>
    <submittedName>
        <fullName evidence="2">Uncharacterized protein</fullName>
    </submittedName>
</protein>
<evidence type="ECO:0000256" key="1">
    <source>
        <dbReference type="SAM" id="MobiDB-lite"/>
    </source>
</evidence>
<evidence type="ECO:0000313" key="3">
    <source>
        <dbReference type="Proteomes" id="UP000326924"/>
    </source>
</evidence>
<comment type="caution">
    <text evidence="2">The sequence shown here is derived from an EMBL/GenBank/DDBJ whole genome shotgun (WGS) entry which is preliminary data.</text>
</comment>
<name>A0A5J5EW14_9PEZI</name>
<feature type="region of interest" description="Disordered" evidence="1">
    <location>
        <begin position="123"/>
        <end position="186"/>
    </location>
</feature>
<accession>A0A5J5EW14</accession>
<evidence type="ECO:0000313" key="2">
    <source>
        <dbReference type="EMBL" id="KAA8904240.1"/>
    </source>
</evidence>
<proteinExistence type="predicted"/>
<organism evidence="2 3">
    <name type="scientific">Sphaerosporella brunnea</name>
    <dbReference type="NCBI Taxonomy" id="1250544"/>
    <lineage>
        <taxon>Eukaryota</taxon>
        <taxon>Fungi</taxon>
        <taxon>Dikarya</taxon>
        <taxon>Ascomycota</taxon>
        <taxon>Pezizomycotina</taxon>
        <taxon>Pezizomycetes</taxon>
        <taxon>Pezizales</taxon>
        <taxon>Pyronemataceae</taxon>
        <taxon>Sphaerosporella</taxon>
    </lineage>
</organism>
<dbReference type="Proteomes" id="UP000326924">
    <property type="component" value="Unassembled WGS sequence"/>
</dbReference>
<dbReference type="AlphaFoldDB" id="A0A5J5EW14"/>